<dbReference type="SUPFAM" id="SSF52172">
    <property type="entry name" value="CheY-like"/>
    <property type="match status" value="1"/>
</dbReference>
<reference evidence="6" key="1">
    <citation type="journal article" date="2017" name="Proc. Natl. Acad. Sci. U.S.A.">
        <title>Simulation of Deepwater Horizon oil plume reveals substrate specialization within a complex community of hydrocarbon-degraders.</title>
        <authorList>
            <person name="Hu P."/>
            <person name="Dubinsky E.A."/>
            <person name="Probst A.J."/>
            <person name="Wang J."/>
            <person name="Sieber C.M.K."/>
            <person name="Tom L.M."/>
            <person name="Gardinali P."/>
            <person name="Banfield J.F."/>
            <person name="Atlas R.M."/>
            <person name="Andersen G.L."/>
        </authorList>
    </citation>
    <scope>NUCLEOTIDE SEQUENCE [LARGE SCALE GENOMIC DNA]</scope>
</reference>
<evidence type="ECO:0000313" key="6">
    <source>
        <dbReference type="Proteomes" id="UP000196531"/>
    </source>
</evidence>
<dbReference type="PANTHER" id="PTHR44591">
    <property type="entry name" value="STRESS RESPONSE REGULATOR PROTEIN 1"/>
    <property type="match status" value="1"/>
</dbReference>
<dbReference type="EMBL" id="MAAO01000002">
    <property type="protein sequence ID" value="OUR99957.1"/>
    <property type="molecule type" value="Genomic_DNA"/>
</dbReference>
<dbReference type="PROSITE" id="PS50110">
    <property type="entry name" value="RESPONSE_REGULATORY"/>
    <property type="match status" value="1"/>
</dbReference>
<dbReference type="AlphaFoldDB" id="A0A1Y5FJB9"/>
<dbReference type="SMART" id="SM00448">
    <property type="entry name" value="REC"/>
    <property type="match status" value="1"/>
</dbReference>
<dbReference type="InterPro" id="IPR001789">
    <property type="entry name" value="Sig_transdc_resp-reg_receiver"/>
</dbReference>
<evidence type="ECO:0000256" key="3">
    <source>
        <dbReference type="PROSITE-ProRule" id="PRU00169"/>
    </source>
</evidence>
<feature type="domain" description="Response regulatory" evidence="4">
    <location>
        <begin position="8"/>
        <end position="130"/>
    </location>
</feature>
<evidence type="ECO:0000256" key="1">
    <source>
        <dbReference type="ARBA" id="ARBA00022553"/>
    </source>
</evidence>
<organism evidence="5 6">
    <name type="scientific">Halobacteriovorax marinus</name>
    <dbReference type="NCBI Taxonomy" id="97084"/>
    <lineage>
        <taxon>Bacteria</taxon>
        <taxon>Pseudomonadati</taxon>
        <taxon>Bdellovibrionota</taxon>
        <taxon>Bacteriovoracia</taxon>
        <taxon>Bacteriovoracales</taxon>
        <taxon>Halobacteriovoraceae</taxon>
        <taxon>Halobacteriovorax</taxon>
    </lineage>
</organism>
<evidence type="ECO:0000256" key="2">
    <source>
        <dbReference type="ARBA" id="ARBA00023012"/>
    </source>
</evidence>
<dbReference type="Pfam" id="PF00072">
    <property type="entry name" value="Response_reg"/>
    <property type="match status" value="1"/>
</dbReference>
<evidence type="ECO:0000313" key="5">
    <source>
        <dbReference type="EMBL" id="OUR99957.1"/>
    </source>
</evidence>
<dbReference type="Gene3D" id="3.40.50.2300">
    <property type="match status" value="1"/>
</dbReference>
<dbReference type="Proteomes" id="UP000196531">
    <property type="component" value="Unassembled WGS sequence"/>
</dbReference>
<sequence>MSLKANMKILVIDDMATMRKIIKNMLTQIGFKNITEADDGSTAWPMIQDALKSPEPYEFIVSDWNMPQMSGLDLLKNVRDTEELKKLPFLMITAEAEQGNVVIAVKAGVSNFIVKPFSAAVLKEKIEKIFN</sequence>
<gene>
    <name evidence="5" type="ORF">A9Q84_02695</name>
</gene>
<protein>
    <submittedName>
        <fullName evidence="5">Response regulator</fullName>
    </submittedName>
</protein>
<dbReference type="GO" id="GO:0000160">
    <property type="term" value="P:phosphorelay signal transduction system"/>
    <property type="evidence" value="ECO:0007669"/>
    <property type="project" value="UniProtKB-KW"/>
</dbReference>
<name>A0A1Y5FJB9_9BACT</name>
<evidence type="ECO:0000259" key="4">
    <source>
        <dbReference type="PROSITE" id="PS50110"/>
    </source>
</evidence>
<feature type="modified residue" description="4-aspartylphosphate" evidence="3">
    <location>
        <position position="63"/>
    </location>
</feature>
<accession>A0A1Y5FJB9</accession>
<comment type="caution">
    <text evidence="5">The sequence shown here is derived from an EMBL/GenBank/DDBJ whole genome shotgun (WGS) entry which is preliminary data.</text>
</comment>
<dbReference type="PANTHER" id="PTHR44591:SF14">
    <property type="entry name" value="PROTEIN PILG"/>
    <property type="match status" value="1"/>
</dbReference>
<keyword evidence="2" id="KW-0902">Two-component regulatory system</keyword>
<proteinExistence type="predicted"/>
<dbReference type="InterPro" id="IPR011006">
    <property type="entry name" value="CheY-like_superfamily"/>
</dbReference>
<keyword evidence="1 3" id="KW-0597">Phosphoprotein</keyword>
<dbReference type="InterPro" id="IPR050595">
    <property type="entry name" value="Bact_response_regulator"/>
</dbReference>